<dbReference type="Proteomes" id="UP001195914">
    <property type="component" value="Unassembled WGS sequence"/>
</dbReference>
<feature type="transmembrane region" description="Helical" evidence="1">
    <location>
        <begin position="200"/>
        <end position="221"/>
    </location>
</feature>
<feature type="transmembrane region" description="Helical" evidence="1">
    <location>
        <begin position="321"/>
        <end position="343"/>
    </location>
</feature>
<dbReference type="SUPFAM" id="SSF103473">
    <property type="entry name" value="MFS general substrate transporter"/>
    <property type="match status" value="1"/>
</dbReference>
<protein>
    <recommendedName>
        <fullName evidence="4">Nucleoside transporter</fullName>
    </recommendedName>
</protein>
<feature type="transmembrane region" description="Helical" evidence="1">
    <location>
        <begin position="36"/>
        <end position="59"/>
    </location>
</feature>
<feature type="transmembrane region" description="Helical" evidence="1">
    <location>
        <begin position="71"/>
        <end position="93"/>
    </location>
</feature>
<name>A0AAD9GD02_BABDI</name>
<feature type="transmembrane region" description="Helical" evidence="1">
    <location>
        <begin position="254"/>
        <end position="273"/>
    </location>
</feature>
<feature type="transmembrane region" description="Helical" evidence="1">
    <location>
        <begin position="99"/>
        <end position="122"/>
    </location>
</feature>
<proteinExistence type="predicted"/>
<accession>A0AAD9GD02</accession>
<evidence type="ECO:0008006" key="4">
    <source>
        <dbReference type="Google" id="ProtNLM"/>
    </source>
</evidence>
<reference evidence="2" key="2">
    <citation type="submission" date="2021-05" db="EMBL/GenBank/DDBJ databases">
        <authorList>
            <person name="Pain A."/>
        </authorList>
    </citation>
    <scope>NUCLEOTIDE SEQUENCE</scope>
    <source>
        <strain evidence="2">1802A</strain>
    </source>
</reference>
<comment type="caution">
    <text evidence="2">The sequence shown here is derived from an EMBL/GenBank/DDBJ whole genome shotgun (WGS) entry which is preliminary data.</text>
</comment>
<evidence type="ECO:0000313" key="2">
    <source>
        <dbReference type="EMBL" id="KAK1936016.1"/>
    </source>
</evidence>
<dbReference type="InterPro" id="IPR036259">
    <property type="entry name" value="MFS_trans_sf"/>
</dbReference>
<evidence type="ECO:0000313" key="3">
    <source>
        <dbReference type="Proteomes" id="UP001195914"/>
    </source>
</evidence>
<dbReference type="AlphaFoldDB" id="A0AAD9GD02"/>
<feature type="transmembrane region" description="Helical" evidence="1">
    <location>
        <begin position="161"/>
        <end position="188"/>
    </location>
</feature>
<sequence length="451" mass="49063">MDTSPKVLEIPKDEVVMEDDETIVPEKKYSQSMLNYMTLLAIMQGFAALINLNVVFMLAGMVPKALNVHPFSTTVVFIFEGVACVVNTIIFWTNPLKPWLTVSICYVQAAAHVFQIIVASLVNSSVGKYMYLFGTAVCGAAFGCNCMTSFALVAFAPVNKLGAFSFGCALGGVVPFLFSTAVQFTFFADETVASTKGMMCSMMTFVIILSVACAINLTIYLNNEDIKRHYAQVHSDGITSVKCTLRAAARGMKYTWKIVVIQFISYINILTFYPSILPLSMWVEFSYRIVLIGVFQFCDTLGRAIGVFVDPKWLPCNTLDRVIILATCNLGTTAFLVCSTIFHKTFLGKFGVILVGFIVFATVGGYCNSYADKSIGEHVPKHLDKETVVSTTSVFSIIISVFCATGSLIASFLVKAFPEPVVPTVEDLANAAAARVQDAVNEALNTITAAS</sequence>
<feature type="transmembrane region" description="Helical" evidence="1">
    <location>
        <begin position="391"/>
        <end position="414"/>
    </location>
</feature>
<keyword evidence="1" id="KW-0812">Transmembrane</keyword>
<reference evidence="2" key="1">
    <citation type="journal article" date="2014" name="Nucleic Acids Res.">
        <title>The evolutionary dynamics of variant antigen genes in Babesia reveal a history of genomic innovation underlying host-parasite interaction.</title>
        <authorList>
            <person name="Jackson A.P."/>
            <person name="Otto T.D."/>
            <person name="Darby A."/>
            <person name="Ramaprasad A."/>
            <person name="Xia D."/>
            <person name="Echaide I.E."/>
            <person name="Farber M."/>
            <person name="Gahlot S."/>
            <person name="Gamble J."/>
            <person name="Gupta D."/>
            <person name="Gupta Y."/>
            <person name="Jackson L."/>
            <person name="Malandrin L."/>
            <person name="Malas T.B."/>
            <person name="Moussa E."/>
            <person name="Nair M."/>
            <person name="Reid A.J."/>
            <person name="Sanders M."/>
            <person name="Sharma J."/>
            <person name="Tracey A."/>
            <person name="Quail M.A."/>
            <person name="Weir W."/>
            <person name="Wastling J.M."/>
            <person name="Hall N."/>
            <person name="Willadsen P."/>
            <person name="Lingelbach K."/>
            <person name="Shiels B."/>
            <person name="Tait A."/>
            <person name="Berriman M."/>
            <person name="Allred D.R."/>
            <person name="Pain A."/>
        </authorList>
    </citation>
    <scope>NUCLEOTIDE SEQUENCE</scope>
    <source>
        <strain evidence="2">1802A</strain>
    </source>
</reference>
<keyword evidence="1" id="KW-0472">Membrane</keyword>
<keyword evidence="1" id="KW-1133">Transmembrane helix</keyword>
<dbReference type="EMBL" id="JAHBMH010000044">
    <property type="protein sequence ID" value="KAK1936016.1"/>
    <property type="molecule type" value="Genomic_DNA"/>
</dbReference>
<feature type="transmembrane region" description="Helical" evidence="1">
    <location>
        <begin position="129"/>
        <end position="155"/>
    </location>
</feature>
<gene>
    <name evidence="2" type="ORF">X943_000951</name>
</gene>
<feature type="transmembrane region" description="Helical" evidence="1">
    <location>
        <begin position="350"/>
        <end position="371"/>
    </location>
</feature>
<evidence type="ECO:0000256" key="1">
    <source>
        <dbReference type="SAM" id="Phobius"/>
    </source>
</evidence>
<organism evidence="2 3">
    <name type="scientific">Babesia divergens</name>
    <dbReference type="NCBI Taxonomy" id="32595"/>
    <lineage>
        <taxon>Eukaryota</taxon>
        <taxon>Sar</taxon>
        <taxon>Alveolata</taxon>
        <taxon>Apicomplexa</taxon>
        <taxon>Aconoidasida</taxon>
        <taxon>Piroplasmida</taxon>
        <taxon>Babesiidae</taxon>
        <taxon>Babesia</taxon>
    </lineage>
</organism>
<keyword evidence="3" id="KW-1185">Reference proteome</keyword>